<name>A0ABU0GIN5_9CELL</name>
<organism evidence="2 3">
    <name type="scientific">Cellulomonas iranensis</name>
    <dbReference type="NCBI Taxonomy" id="76862"/>
    <lineage>
        <taxon>Bacteria</taxon>
        <taxon>Bacillati</taxon>
        <taxon>Actinomycetota</taxon>
        <taxon>Actinomycetes</taxon>
        <taxon>Micrococcales</taxon>
        <taxon>Cellulomonadaceae</taxon>
        <taxon>Cellulomonas</taxon>
    </lineage>
</organism>
<evidence type="ECO:0000313" key="3">
    <source>
        <dbReference type="Proteomes" id="UP001240250"/>
    </source>
</evidence>
<dbReference type="Proteomes" id="UP001240250">
    <property type="component" value="Unassembled WGS sequence"/>
</dbReference>
<dbReference type="RefSeq" id="WP_070320093.1">
    <property type="nucleotide sequence ID" value="NZ_CP194061.1"/>
</dbReference>
<accession>A0ABU0GIN5</accession>
<evidence type="ECO:0000313" key="2">
    <source>
        <dbReference type="EMBL" id="MDQ0425216.1"/>
    </source>
</evidence>
<comment type="caution">
    <text evidence="2">The sequence shown here is derived from an EMBL/GenBank/DDBJ whole genome shotgun (WGS) entry which is preliminary data.</text>
</comment>
<feature type="compositionally biased region" description="Basic and acidic residues" evidence="1">
    <location>
        <begin position="1"/>
        <end position="11"/>
    </location>
</feature>
<gene>
    <name evidence="2" type="ORF">JO380_001597</name>
</gene>
<feature type="region of interest" description="Disordered" evidence="1">
    <location>
        <begin position="1"/>
        <end position="21"/>
    </location>
</feature>
<keyword evidence="3" id="KW-1185">Reference proteome</keyword>
<evidence type="ECO:0000256" key="1">
    <source>
        <dbReference type="SAM" id="MobiDB-lite"/>
    </source>
</evidence>
<sequence length="73" mass="8045">MTHHAHPDGQHDPVQAAHEAWWAAGEADPHVLAAVHDGLRDVPVMIPTSSWFGLPHQRSSVEAGTTLRQRRRG</sequence>
<reference evidence="2 3" key="1">
    <citation type="submission" date="2023-07" db="EMBL/GenBank/DDBJ databases">
        <title>Sequencing the genomes of 1000 actinobacteria strains.</title>
        <authorList>
            <person name="Klenk H.-P."/>
        </authorList>
    </citation>
    <scope>NUCLEOTIDE SEQUENCE [LARGE SCALE GENOMIC DNA]</scope>
    <source>
        <strain evidence="2 3">DSM 14785</strain>
    </source>
</reference>
<dbReference type="EMBL" id="JAUSVM010000001">
    <property type="protein sequence ID" value="MDQ0425216.1"/>
    <property type="molecule type" value="Genomic_DNA"/>
</dbReference>
<protein>
    <submittedName>
        <fullName evidence="2">Uncharacterized protein</fullName>
    </submittedName>
</protein>
<proteinExistence type="predicted"/>